<dbReference type="RefSeq" id="XP_060448284.1">
    <property type="nucleotide sequence ID" value="XM_060582289.1"/>
</dbReference>
<organism evidence="1 2">
    <name type="scientific">Colletotrichum phormii</name>
    <dbReference type="NCBI Taxonomy" id="359342"/>
    <lineage>
        <taxon>Eukaryota</taxon>
        <taxon>Fungi</taxon>
        <taxon>Dikarya</taxon>
        <taxon>Ascomycota</taxon>
        <taxon>Pezizomycotina</taxon>
        <taxon>Sordariomycetes</taxon>
        <taxon>Hypocreomycetidae</taxon>
        <taxon>Glomerellales</taxon>
        <taxon>Glomerellaceae</taxon>
        <taxon>Colletotrichum</taxon>
        <taxon>Colletotrichum acutatum species complex</taxon>
    </lineage>
</organism>
<dbReference type="EMBL" id="JAHMHQ010000005">
    <property type="protein sequence ID" value="KAK1639677.1"/>
    <property type="molecule type" value="Genomic_DNA"/>
</dbReference>
<evidence type="ECO:0000313" key="2">
    <source>
        <dbReference type="Proteomes" id="UP001243989"/>
    </source>
</evidence>
<dbReference type="GeneID" id="85467151"/>
<evidence type="ECO:0000313" key="1">
    <source>
        <dbReference type="EMBL" id="KAK1639677.1"/>
    </source>
</evidence>
<reference evidence="1" key="1">
    <citation type="submission" date="2021-06" db="EMBL/GenBank/DDBJ databases">
        <title>Comparative genomics, transcriptomics and evolutionary studies reveal genomic signatures of adaptation to plant cell wall in hemibiotrophic fungi.</title>
        <authorList>
            <consortium name="DOE Joint Genome Institute"/>
            <person name="Baroncelli R."/>
            <person name="Diaz J.F."/>
            <person name="Benocci T."/>
            <person name="Peng M."/>
            <person name="Battaglia E."/>
            <person name="Haridas S."/>
            <person name="Andreopoulos W."/>
            <person name="Labutti K."/>
            <person name="Pangilinan J."/>
            <person name="Floch G.L."/>
            <person name="Makela M.R."/>
            <person name="Henrissat B."/>
            <person name="Grigoriev I.V."/>
            <person name="Crouch J.A."/>
            <person name="De Vries R.P."/>
            <person name="Sukno S.A."/>
            <person name="Thon M.R."/>
        </authorList>
    </citation>
    <scope>NUCLEOTIDE SEQUENCE</scope>
    <source>
        <strain evidence="1">CBS 102054</strain>
    </source>
</reference>
<dbReference type="Proteomes" id="UP001243989">
    <property type="component" value="Unassembled WGS sequence"/>
</dbReference>
<dbReference type="AlphaFoldDB" id="A0AAJ0A015"/>
<protein>
    <submittedName>
        <fullName evidence="1">Uncharacterized protein</fullName>
    </submittedName>
</protein>
<gene>
    <name evidence="1" type="ORF">BDP81DRAFT_181530</name>
</gene>
<proteinExistence type="predicted"/>
<name>A0AAJ0A015_9PEZI</name>
<comment type="caution">
    <text evidence="1">The sequence shown here is derived from an EMBL/GenBank/DDBJ whole genome shotgun (WGS) entry which is preliminary data.</text>
</comment>
<keyword evidence="2" id="KW-1185">Reference proteome</keyword>
<accession>A0AAJ0A015</accession>
<sequence>MAGSGWTCYSESSNLLRSLSFSDSPTQGCNPFFIDWCSVCIHTLKASRNSAISRETIVAGWANEGRDRYLSQDGSHSNISIGTNRNHTQERRHLIVPSLEIEGLIPTDQNRKLLLTTYVGCFARCQRRTEHPIDKRFVIWTRLTTAGLEMAWIVK</sequence>